<sequence>MGGLHEETPCHHEEMSTYPPEMMATVLKTVTQAEIIQVPETPEIMPRHQGIMPIVIMDTPAHGMSILQEVTVIPPTAIGMATEGVTGITQTIPVEALTEIPMRVTVTHVALPLHAGPLHHMVEAVAMTITEAPVMGMVEAERVTQAAEAMSTQVAETMWADKTEAFPRPWSGATLRPAILTAAQAAEHPEVAAGEGAARIEVEAEADTKKKALKLMDQVKFFPPPPPPPPPHKECGSFISFPSGGLPTRCF</sequence>
<organism evidence="1">
    <name type="scientific">Micrurus paraensis</name>
    <dbReference type="NCBI Taxonomy" id="1970185"/>
    <lineage>
        <taxon>Eukaryota</taxon>
        <taxon>Metazoa</taxon>
        <taxon>Chordata</taxon>
        <taxon>Craniata</taxon>
        <taxon>Vertebrata</taxon>
        <taxon>Euteleostomi</taxon>
        <taxon>Lepidosauria</taxon>
        <taxon>Squamata</taxon>
        <taxon>Bifurcata</taxon>
        <taxon>Unidentata</taxon>
        <taxon>Episquamata</taxon>
        <taxon>Toxicofera</taxon>
        <taxon>Serpentes</taxon>
        <taxon>Colubroidea</taxon>
        <taxon>Elapidae</taxon>
        <taxon>Elapinae</taxon>
        <taxon>Micrurus</taxon>
    </lineage>
</organism>
<reference evidence="1" key="1">
    <citation type="submission" date="2017-07" db="EMBL/GenBank/DDBJ databases">
        <authorList>
            <person name="Mikheyev A."/>
            <person name="Grau M."/>
        </authorList>
    </citation>
    <scope>NUCLEOTIDE SEQUENCE</scope>
    <source>
        <tissue evidence="1">Venom_gland</tissue>
    </source>
</reference>
<name>A0A2D4K821_9SAUR</name>
<reference evidence="1" key="2">
    <citation type="submission" date="2017-11" db="EMBL/GenBank/DDBJ databases">
        <title>Coralsnake Venomics: Analyses of Venom Gland Transcriptomes and Proteomes of Six Brazilian Taxa.</title>
        <authorList>
            <person name="Aird S.D."/>
            <person name="Jorge da Silva N."/>
            <person name="Qiu L."/>
            <person name="Villar-Briones A."/>
            <person name="Aparecida-Saddi V."/>
            <person name="Campos-Telles M.P."/>
            <person name="Grau M."/>
            <person name="Mikheyev A.S."/>
        </authorList>
    </citation>
    <scope>NUCLEOTIDE SEQUENCE</scope>
    <source>
        <tissue evidence="1">Venom_gland</tissue>
    </source>
</reference>
<accession>A0A2D4K821</accession>
<protein>
    <submittedName>
        <fullName evidence="1">Uncharacterized protein</fullName>
    </submittedName>
</protein>
<dbReference type="EMBL" id="IACL01042814">
    <property type="protein sequence ID" value="LAB04887.1"/>
    <property type="molecule type" value="Transcribed_RNA"/>
</dbReference>
<dbReference type="AlphaFoldDB" id="A0A2D4K821"/>
<evidence type="ECO:0000313" key="1">
    <source>
        <dbReference type="EMBL" id="LAB04887.1"/>
    </source>
</evidence>
<proteinExistence type="predicted"/>